<dbReference type="InterPro" id="IPR036400">
    <property type="entry name" value="Cyt_B5-like_heme/steroid_sf"/>
</dbReference>
<reference evidence="2 3" key="1">
    <citation type="submission" date="2020-02" db="EMBL/GenBank/DDBJ databases">
        <authorList>
            <person name="Ferguson B K."/>
        </authorList>
    </citation>
    <scope>NUCLEOTIDE SEQUENCE [LARGE SCALE GENOMIC DNA]</scope>
</reference>
<dbReference type="PANTHER" id="PTHR10281">
    <property type="entry name" value="MEMBRANE-ASSOCIATED PROGESTERONE RECEPTOR COMPONENT-RELATED"/>
    <property type="match status" value="1"/>
</dbReference>
<dbReference type="FunFam" id="3.10.120.10:FF:000003">
    <property type="entry name" value="membrane-associated progesterone receptor component 1"/>
    <property type="match status" value="1"/>
</dbReference>
<dbReference type="GO" id="GO:0005783">
    <property type="term" value="C:endoplasmic reticulum"/>
    <property type="evidence" value="ECO:0007669"/>
    <property type="project" value="TreeGrafter"/>
</dbReference>
<dbReference type="OrthoDB" id="547796at2759"/>
<dbReference type="PANTHER" id="PTHR10281:SF106">
    <property type="entry name" value="IP06960P-RELATED"/>
    <property type="match status" value="1"/>
</dbReference>
<dbReference type="InterPro" id="IPR050577">
    <property type="entry name" value="MAPR/NEUFC/NENF-like"/>
</dbReference>
<dbReference type="InterPro" id="IPR001199">
    <property type="entry name" value="Cyt_B5-like_heme/steroid-bd"/>
</dbReference>
<comment type="similarity">
    <text evidence="1">Belongs to the cytochrome b5 family. MAPR subfamily.</text>
</comment>
<proteinExistence type="inferred from homology"/>
<accession>A0A6H5H6E7</accession>
<dbReference type="SUPFAM" id="SSF55856">
    <property type="entry name" value="Cytochrome b5-like heme/steroid binding domain"/>
    <property type="match status" value="1"/>
</dbReference>
<evidence type="ECO:0000313" key="3">
    <source>
        <dbReference type="Proteomes" id="UP000479000"/>
    </source>
</evidence>
<dbReference type="Gene3D" id="3.10.120.10">
    <property type="entry name" value="Cytochrome b5-like heme/steroid binding domain"/>
    <property type="match status" value="1"/>
</dbReference>
<gene>
    <name evidence="2" type="ORF">NTEN_LOCUS17614</name>
</gene>
<evidence type="ECO:0000256" key="1">
    <source>
        <dbReference type="ARBA" id="ARBA00038357"/>
    </source>
</evidence>
<dbReference type="Pfam" id="PF00173">
    <property type="entry name" value="Cyt-b5"/>
    <property type="match status" value="1"/>
</dbReference>
<name>A0A6H5H6E7_9HEMI</name>
<sequence>MSTENTTAESGGFIASVLTEIFTSPLQLLLVGIITFLVYKIFKSQTHSSPPPPKPEPALPKLKKRDFTLEDLKPFDGRGPDGRILIAVNGKVFDVTKGRRFYGPGGPYSAFGGRDASRGLATFNVTGGADSYDDLSDLNSFEMDSIREWEMQFTEQYDYVGKLLKPGQEPTTYSDEEEEDTSAQDTPSV</sequence>
<dbReference type="Proteomes" id="UP000479000">
    <property type="component" value="Unassembled WGS sequence"/>
</dbReference>
<protein>
    <submittedName>
        <fullName evidence="2">Uncharacterized protein</fullName>
    </submittedName>
</protein>
<dbReference type="SMART" id="SM01117">
    <property type="entry name" value="Cyt-b5"/>
    <property type="match status" value="1"/>
</dbReference>
<dbReference type="GO" id="GO:0016020">
    <property type="term" value="C:membrane"/>
    <property type="evidence" value="ECO:0007669"/>
    <property type="project" value="TreeGrafter"/>
</dbReference>
<evidence type="ECO:0000313" key="2">
    <source>
        <dbReference type="EMBL" id="CAB0012924.1"/>
    </source>
</evidence>
<dbReference type="EMBL" id="CADCXU010025666">
    <property type="protein sequence ID" value="CAB0012924.1"/>
    <property type="molecule type" value="Genomic_DNA"/>
</dbReference>
<keyword evidence="3" id="KW-1185">Reference proteome</keyword>
<organism evidence="2 3">
    <name type="scientific">Nesidiocoris tenuis</name>
    <dbReference type="NCBI Taxonomy" id="355587"/>
    <lineage>
        <taxon>Eukaryota</taxon>
        <taxon>Metazoa</taxon>
        <taxon>Ecdysozoa</taxon>
        <taxon>Arthropoda</taxon>
        <taxon>Hexapoda</taxon>
        <taxon>Insecta</taxon>
        <taxon>Pterygota</taxon>
        <taxon>Neoptera</taxon>
        <taxon>Paraneoptera</taxon>
        <taxon>Hemiptera</taxon>
        <taxon>Heteroptera</taxon>
        <taxon>Panheteroptera</taxon>
        <taxon>Cimicomorpha</taxon>
        <taxon>Miridae</taxon>
        <taxon>Dicyphina</taxon>
        <taxon>Nesidiocoris</taxon>
    </lineage>
</organism>
<dbReference type="AlphaFoldDB" id="A0A6H5H6E7"/>